<feature type="transmembrane region" description="Helical" evidence="1">
    <location>
        <begin position="73"/>
        <end position="97"/>
    </location>
</feature>
<evidence type="ECO:0000256" key="1">
    <source>
        <dbReference type="SAM" id="Phobius"/>
    </source>
</evidence>
<organism evidence="2">
    <name type="scientific">Soybean leaf-associated ssRNA virus 2</name>
    <dbReference type="NCBI Taxonomy" id="1719268"/>
    <lineage>
        <taxon>Viruses</taxon>
        <taxon>Riboviria</taxon>
    </lineage>
</organism>
<keyword evidence="1" id="KW-0812">Transmembrane</keyword>
<name>A0A0S1WF49_9VIRU</name>
<reference evidence="2" key="1">
    <citation type="submission" date="2015-08" db="EMBL/GenBank/DDBJ databases">
        <authorList>
            <person name="Babu N.S."/>
            <person name="Beckwith C.J."/>
            <person name="Beseler K.G."/>
            <person name="Brison A."/>
            <person name="Carone J.V."/>
            <person name="Caskin T.P."/>
            <person name="Diamond M."/>
            <person name="Durham M.E."/>
            <person name="Foxe J.M."/>
            <person name="Go M."/>
            <person name="Henderson B.A."/>
            <person name="Jones I.B."/>
            <person name="McGettigan J.A."/>
            <person name="Micheletti S.J."/>
            <person name="Nasrallah M.E."/>
            <person name="Ortiz D."/>
            <person name="Piller C.R."/>
            <person name="Privatt S.R."/>
            <person name="Schneider S.L."/>
            <person name="Sharp S."/>
            <person name="Smith T.C."/>
            <person name="Stanton J.D."/>
            <person name="Ullery H.E."/>
            <person name="Wilson R.J."/>
            <person name="Serrano M.G."/>
            <person name="Buck G."/>
            <person name="Lee V."/>
            <person name="Wang Y."/>
            <person name="Carvalho R."/>
            <person name="Voegtly L."/>
            <person name="Shi R."/>
            <person name="Duckworth R."/>
            <person name="Johnson A."/>
            <person name="Loviza R."/>
            <person name="Walstead R."/>
            <person name="Shah Z."/>
            <person name="Kiflezghi M."/>
            <person name="Wade K."/>
            <person name="Ball S.L."/>
            <person name="Bradley K.W."/>
            <person name="Asai D.J."/>
            <person name="Bowman C.A."/>
            <person name="Russell D.A."/>
            <person name="Pope W.H."/>
            <person name="Jacobs-Sera D."/>
            <person name="Hendrix R.W."/>
            <person name="Hatfull G.F."/>
        </authorList>
    </citation>
    <scope>NUCLEOTIDE SEQUENCE</scope>
    <source>
        <strain evidence="2">SaSSRV2-1</strain>
    </source>
</reference>
<feature type="transmembrane region" description="Helical" evidence="1">
    <location>
        <begin position="40"/>
        <end position="61"/>
    </location>
</feature>
<keyword evidence="1" id="KW-0472">Membrane</keyword>
<protein>
    <submittedName>
        <fullName evidence="2">Uncharacterized protein</fullName>
    </submittedName>
</protein>
<evidence type="ECO:0000313" key="2">
    <source>
        <dbReference type="EMBL" id="ALM62237.1"/>
    </source>
</evidence>
<proteinExistence type="predicted"/>
<reference evidence="2" key="2">
    <citation type="journal article" date="2016" name="Virus Res.">
        <title>Novel mycoviruses discovered from metatranscriptomics survey of soybean phyllosphere phytobiomes.</title>
        <authorList>
            <person name="Marzano S.Y."/>
            <person name="Domier L.L."/>
        </authorList>
    </citation>
    <scope>NUCLEOTIDE SEQUENCE</scope>
    <source>
        <strain evidence="2">SaSSRV2-1</strain>
    </source>
</reference>
<sequence length="342" mass="38197">MATTNTVFDTALIVVKVLPPTDYVQLFVDWVLFLDASLRIAAWWFWVALLELLLRFFGLLGEQGVAWFELSPWVFYLFWLPSVVARYSSWVLSLKGWAWWAFAKLWKHAIGRTTLGWLLEVAAAWYYRGTLAPPPVLRADVPPRLFMDKGENRAHIHGMDFALEAGVVHASATAGGLTPSRHRKRSVWTNRLQAYLGGRGGVVGRLVSRRWVPDLPSSELPGPANALLGLLDCDAKLLGGGVFPTTTDEHEVYLVVETVKGRLVICPELLASLSLYACFRPRTQELLAGLRSRAREWFATKGIPASAAVFALPDTVVASFWETAPERLARERLDVEESPPSQ</sequence>
<accession>A0A0S1WF49</accession>
<dbReference type="EMBL" id="KT598234">
    <property type="protein sequence ID" value="ALM62237.1"/>
    <property type="molecule type" value="Genomic_RNA"/>
</dbReference>
<keyword evidence="1" id="KW-1133">Transmembrane helix</keyword>